<protein>
    <submittedName>
        <fullName evidence="3">Sugar dehydrogenase</fullName>
    </submittedName>
</protein>
<dbReference type="InterPro" id="IPR002347">
    <property type="entry name" value="SDR_fam"/>
</dbReference>
<dbReference type="PANTHER" id="PTHR24321:SF8">
    <property type="entry name" value="ESTRADIOL 17-BETA-DEHYDROGENASE 8-RELATED"/>
    <property type="match status" value="1"/>
</dbReference>
<dbReference type="PANTHER" id="PTHR24321">
    <property type="entry name" value="DEHYDROGENASES, SHORT CHAIN"/>
    <property type="match status" value="1"/>
</dbReference>
<dbReference type="RefSeq" id="WP_150695495.1">
    <property type="nucleotide sequence ID" value="NZ_CABPRZ010000002.1"/>
</dbReference>
<name>A0A5E4S3E1_9BURK</name>
<dbReference type="AlphaFoldDB" id="A0A5E4S3E1"/>
<dbReference type="GO" id="GO:0016491">
    <property type="term" value="F:oxidoreductase activity"/>
    <property type="evidence" value="ECO:0007669"/>
    <property type="project" value="UniProtKB-KW"/>
</dbReference>
<proteinExistence type="inferred from homology"/>
<reference evidence="3 4" key="1">
    <citation type="submission" date="2019-08" db="EMBL/GenBank/DDBJ databases">
        <authorList>
            <person name="Peeters C."/>
        </authorList>
    </citation>
    <scope>NUCLEOTIDE SEQUENCE [LARGE SCALE GENOMIC DNA]</scope>
    <source>
        <strain evidence="3 4">LMG 30175</strain>
    </source>
</reference>
<dbReference type="FunFam" id="3.40.50.720:FF:000084">
    <property type="entry name" value="Short-chain dehydrogenase reductase"/>
    <property type="match status" value="1"/>
</dbReference>
<dbReference type="Gene3D" id="3.40.50.720">
    <property type="entry name" value="NAD(P)-binding Rossmann-like Domain"/>
    <property type="match status" value="1"/>
</dbReference>
<comment type="similarity">
    <text evidence="1">Belongs to the short-chain dehydrogenases/reductases (SDR) family.</text>
</comment>
<sequence>MTTSRILERKTALVTGGAGAIASASAGALLRDGAAVVLMGRRREALDDACQRLLAEYPEARVECVAGDAGKAEDVQAAMQQAWALHKRLDIVVATVGGGGFRPLLMHDTTSFMAELELNIASAFLAIRHGAPLLAQQGGGSIVCISSTAAQLSFRWLSSYCTGKAGLEALVRVAAEELATARVRVNAVRPGLTRSEATGPMLGDPTIMDAFIEQVPLGRVGEPQDIASAVRYLAGPESGWVTGQSFAVDGGNELRRNPALDDAIAYMYGKSALQSVLAGQIPSDEQNRV</sequence>
<dbReference type="InterPro" id="IPR036291">
    <property type="entry name" value="NAD(P)-bd_dom_sf"/>
</dbReference>
<dbReference type="OrthoDB" id="9806974at2"/>
<evidence type="ECO:0000256" key="2">
    <source>
        <dbReference type="ARBA" id="ARBA00023002"/>
    </source>
</evidence>
<dbReference type="PROSITE" id="PS00061">
    <property type="entry name" value="ADH_SHORT"/>
    <property type="match status" value="1"/>
</dbReference>
<dbReference type="CDD" id="cd05233">
    <property type="entry name" value="SDR_c"/>
    <property type="match status" value="1"/>
</dbReference>
<accession>A0A5E4S3E1</accession>
<dbReference type="Pfam" id="PF13561">
    <property type="entry name" value="adh_short_C2"/>
    <property type="match status" value="1"/>
</dbReference>
<gene>
    <name evidence="3" type="ORF">PTE30175_00523</name>
</gene>
<organism evidence="3 4">
    <name type="scientific">Pandoraea terrae</name>
    <dbReference type="NCBI Taxonomy" id="1537710"/>
    <lineage>
        <taxon>Bacteria</taxon>
        <taxon>Pseudomonadati</taxon>
        <taxon>Pseudomonadota</taxon>
        <taxon>Betaproteobacteria</taxon>
        <taxon>Burkholderiales</taxon>
        <taxon>Burkholderiaceae</taxon>
        <taxon>Pandoraea</taxon>
    </lineage>
</organism>
<dbReference type="Proteomes" id="UP000414233">
    <property type="component" value="Unassembled WGS sequence"/>
</dbReference>
<dbReference type="PRINTS" id="PR00081">
    <property type="entry name" value="GDHRDH"/>
</dbReference>
<evidence type="ECO:0000256" key="1">
    <source>
        <dbReference type="ARBA" id="ARBA00006484"/>
    </source>
</evidence>
<keyword evidence="4" id="KW-1185">Reference proteome</keyword>
<dbReference type="EMBL" id="CABPRZ010000002">
    <property type="protein sequence ID" value="VVD70120.1"/>
    <property type="molecule type" value="Genomic_DNA"/>
</dbReference>
<dbReference type="InterPro" id="IPR020904">
    <property type="entry name" value="Sc_DH/Rdtase_CS"/>
</dbReference>
<evidence type="ECO:0000313" key="3">
    <source>
        <dbReference type="EMBL" id="VVD70120.1"/>
    </source>
</evidence>
<keyword evidence="2" id="KW-0560">Oxidoreductase</keyword>
<dbReference type="SUPFAM" id="SSF51735">
    <property type="entry name" value="NAD(P)-binding Rossmann-fold domains"/>
    <property type="match status" value="1"/>
</dbReference>
<evidence type="ECO:0000313" key="4">
    <source>
        <dbReference type="Proteomes" id="UP000414233"/>
    </source>
</evidence>